<protein>
    <submittedName>
        <fullName evidence="3">Uncharacterized protein</fullName>
    </submittedName>
</protein>
<name>A0ABT9TPU2_PAENI</name>
<organism evidence="3 4">
    <name type="scientific">Paenarthrobacter nicotinovorans</name>
    <name type="common">Arthrobacter nicotinovorans</name>
    <dbReference type="NCBI Taxonomy" id="29320"/>
    <lineage>
        <taxon>Bacteria</taxon>
        <taxon>Bacillati</taxon>
        <taxon>Actinomycetota</taxon>
        <taxon>Actinomycetes</taxon>
        <taxon>Micrococcales</taxon>
        <taxon>Micrococcaceae</taxon>
        <taxon>Paenarthrobacter</taxon>
    </lineage>
</organism>
<comment type="caution">
    <text evidence="3">The sequence shown here is derived from an EMBL/GenBank/DDBJ whole genome shotgun (WGS) entry which is preliminary data.</text>
</comment>
<keyword evidence="4" id="KW-1185">Reference proteome</keyword>
<accession>A0ABT9TPU2</accession>
<dbReference type="EMBL" id="JAUSSW010000005">
    <property type="protein sequence ID" value="MDQ0102572.1"/>
    <property type="molecule type" value="Genomic_DNA"/>
</dbReference>
<evidence type="ECO:0000256" key="1">
    <source>
        <dbReference type="SAM" id="MobiDB-lite"/>
    </source>
</evidence>
<evidence type="ECO:0000256" key="2">
    <source>
        <dbReference type="SAM" id="SignalP"/>
    </source>
</evidence>
<keyword evidence="2" id="KW-0732">Signal</keyword>
<feature type="compositionally biased region" description="Basic and acidic residues" evidence="1">
    <location>
        <begin position="26"/>
        <end position="39"/>
    </location>
</feature>
<sequence length="315" mass="32198">MSTRVVLATTLSACLLAAGLGPAVADDHRGGSRAIEHTRSNPLRGDAKSPIATVPVAGTEIITTDEQSQDSISVSLPGTPALPDDVDLSGVPAGLFHGEDAPLVSTALPGASVTAYATEYGSQSIISIEGEAAPHEYRFDLDLPSGASAEVNADGSVRIVDATGKPLGLVQVPWAYDANGAKVPTSFSLSGSELVQTIAHDASTAYPVKADPSIQWIPWPVLAVWGAEIKAFSSISVALGAGGAWAGCTFTRLSGALSKIVSQICTVVGIAGVKGVVDAVASVWGPSYINSNTCYGVPLYNPRGGLATMPARDCW</sequence>
<feature type="signal peptide" evidence="2">
    <location>
        <begin position="1"/>
        <end position="25"/>
    </location>
</feature>
<feature type="chain" id="PRO_5046745126" evidence="2">
    <location>
        <begin position="26"/>
        <end position="315"/>
    </location>
</feature>
<gene>
    <name evidence="3" type="ORF">J2T10_002225</name>
</gene>
<evidence type="ECO:0000313" key="4">
    <source>
        <dbReference type="Proteomes" id="UP001244563"/>
    </source>
</evidence>
<evidence type="ECO:0000313" key="3">
    <source>
        <dbReference type="EMBL" id="MDQ0102572.1"/>
    </source>
</evidence>
<proteinExistence type="predicted"/>
<dbReference type="Proteomes" id="UP001244563">
    <property type="component" value="Unassembled WGS sequence"/>
</dbReference>
<feature type="region of interest" description="Disordered" evidence="1">
    <location>
        <begin position="26"/>
        <end position="49"/>
    </location>
</feature>
<reference evidence="3 4" key="1">
    <citation type="submission" date="2023-07" db="EMBL/GenBank/DDBJ databases">
        <title>Sorghum-associated microbial communities from plants grown in Nebraska, USA.</title>
        <authorList>
            <person name="Schachtman D."/>
        </authorList>
    </citation>
    <scope>NUCLEOTIDE SEQUENCE [LARGE SCALE GENOMIC DNA]</scope>
    <source>
        <strain evidence="3 4">CC523</strain>
    </source>
</reference>